<dbReference type="GO" id="GO:0042973">
    <property type="term" value="F:glucan endo-1,3-beta-D-glucosidase activity"/>
    <property type="evidence" value="ECO:0007669"/>
    <property type="project" value="UniProtKB-EC"/>
</dbReference>
<feature type="domain" description="Glycosyl hydrolase family 81 N-terminal" evidence="9">
    <location>
        <begin position="28"/>
        <end position="350"/>
    </location>
</feature>
<keyword evidence="7" id="KW-0961">Cell wall biogenesis/degradation</keyword>
<evidence type="ECO:0000256" key="5">
    <source>
        <dbReference type="ARBA" id="ARBA00023277"/>
    </source>
</evidence>
<evidence type="ECO:0000259" key="9">
    <source>
        <dbReference type="Pfam" id="PF03639"/>
    </source>
</evidence>
<protein>
    <recommendedName>
        <fullName evidence="3">glucan endo-1,3-beta-D-glucosidase</fullName>
        <ecNumber evidence="3">3.2.1.39</ecNumber>
    </recommendedName>
</protein>
<dbReference type="FunCoup" id="A0A3N4LXE6">
    <property type="interactions" value="201"/>
</dbReference>
<evidence type="ECO:0000256" key="8">
    <source>
        <dbReference type="ARBA" id="ARBA00023326"/>
    </source>
</evidence>
<evidence type="ECO:0000259" key="10">
    <source>
        <dbReference type="Pfam" id="PF17652"/>
    </source>
</evidence>
<keyword evidence="4" id="KW-0378">Hydrolase</keyword>
<dbReference type="OrthoDB" id="4473401at2759"/>
<dbReference type="Gene3D" id="2.70.98.30">
    <property type="entry name" value="Golgi alpha-mannosidase II, domain 4"/>
    <property type="match status" value="1"/>
</dbReference>
<name>A0A3N4LXE6_9PEZI</name>
<dbReference type="Pfam" id="PF17652">
    <property type="entry name" value="Glyco_hydro81C"/>
    <property type="match status" value="1"/>
</dbReference>
<dbReference type="PANTHER" id="PTHR31983:SF0">
    <property type="entry name" value="GLUCAN ENDO-1,3-BETA-D-GLUCOSIDASE 2"/>
    <property type="match status" value="1"/>
</dbReference>
<evidence type="ECO:0000256" key="3">
    <source>
        <dbReference type="ARBA" id="ARBA00012780"/>
    </source>
</evidence>
<dbReference type="InterPro" id="IPR040451">
    <property type="entry name" value="GH81_N"/>
</dbReference>
<dbReference type="InterPro" id="IPR005200">
    <property type="entry name" value="Endo-beta-glucanase"/>
</dbReference>
<dbReference type="GO" id="GO:0000272">
    <property type="term" value="P:polysaccharide catabolic process"/>
    <property type="evidence" value="ECO:0007669"/>
    <property type="project" value="UniProtKB-KW"/>
</dbReference>
<evidence type="ECO:0000256" key="1">
    <source>
        <dbReference type="ARBA" id="ARBA00000382"/>
    </source>
</evidence>
<reference evidence="11 12" key="1">
    <citation type="journal article" date="2018" name="Nat. Ecol. Evol.">
        <title>Pezizomycetes genomes reveal the molecular basis of ectomycorrhizal truffle lifestyle.</title>
        <authorList>
            <person name="Murat C."/>
            <person name="Payen T."/>
            <person name="Noel B."/>
            <person name="Kuo A."/>
            <person name="Morin E."/>
            <person name="Chen J."/>
            <person name="Kohler A."/>
            <person name="Krizsan K."/>
            <person name="Balestrini R."/>
            <person name="Da Silva C."/>
            <person name="Montanini B."/>
            <person name="Hainaut M."/>
            <person name="Levati E."/>
            <person name="Barry K.W."/>
            <person name="Belfiori B."/>
            <person name="Cichocki N."/>
            <person name="Clum A."/>
            <person name="Dockter R.B."/>
            <person name="Fauchery L."/>
            <person name="Guy J."/>
            <person name="Iotti M."/>
            <person name="Le Tacon F."/>
            <person name="Lindquist E.A."/>
            <person name="Lipzen A."/>
            <person name="Malagnac F."/>
            <person name="Mello A."/>
            <person name="Molinier V."/>
            <person name="Miyauchi S."/>
            <person name="Poulain J."/>
            <person name="Riccioni C."/>
            <person name="Rubini A."/>
            <person name="Sitrit Y."/>
            <person name="Splivallo R."/>
            <person name="Traeger S."/>
            <person name="Wang M."/>
            <person name="Zifcakova L."/>
            <person name="Wipf D."/>
            <person name="Zambonelli A."/>
            <person name="Paolocci F."/>
            <person name="Nowrousian M."/>
            <person name="Ottonello S."/>
            <person name="Baldrian P."/>
            <person name="Spatafora J.W."/>
            <person name="Henrissat B."/>
            <person name="Nagy L.G."/>
            <person name="Aury J.M."/>
            <person name="Wincker P."/>
            <person name="Grigoriev I.V."/>
            <person name="Bonfante P."/>
            <person name="Martin F.M."/>
        </authorList>
    </citation>
    <scope>NUCLEOTIDE SEQUENCE [LARGE SCALE GENOMIC DNA]</scope>
    <source>
        <strain evidence="11 12">ATCC MYA-4762</strain>
    </source>
</reference>
<dbReference type="AlphaFoldDB" id="A0A3N4LXE6"/>
<keyword evidence="5" id="KW-0119">Carbohydrate metabolism</keyword>
<evidence type="ECO:0000256" key="2">
    <source>
        <dbReference type="ARBA" id="ARBA00010730"/>
    </source>
</evidence>
<accession>A0A3N4LXE6</accession>
<keyword evidence="12" id="KW-1185">Reference proteome</keyword>
<evidence type="ECO:0000256" key="4">
    <source>
        <dbReference type="ARBA" id="ARBA00022801"/>
    </source>
</evidence>
<dbReference type="Gene3D" id="1.10.287.1170">
    <property type="entry name" value="glycoside hydrolase family 81 endo-[beta] glucanase"/>
    <property type="match status" value="1"/>
</dbReference>
<dbReference type="Gene3D" id="1.20.5.420">
    <property type="entry name" value="Immunoglobulin FC, subunit C"/>
    <property type="match status" value="1"/>
</dbReference>
<proteinExistence type="inferred from homology"/>
<keyword evidence="6" id="KW-0326">Glycosidase</keyword>
<evidence type="ECO:0000256" key="6">
    <source>
        <dbReference type="ARBA" id="ARBA00023295"/>
    </source>
</evidence>
<comment type="catalytic activity">
    <reaction evidence="1">
        <text>Hydrolysis of (1-&gt;3)-beta-D-glucosidic linkages in (1-&gt;3)-beta-D-glucans.</text>
        <dbReference type="EC" id="3.2.1.39"/>
    </reaction>
</comment>
<evidence type="ECO:0000313" key="12">
    <source>
        <dbReference type="Proteomes" id="UP000267821"/>
    </source>
</evidence>
<sequence>MASTQLELFSSPISVDAPPALFPRRDGHPIQPQGISNRSSAGPIQTNKFYSNLYLGSQGQAVWTLPYVIWVDKNPLSWGLSISHTEARQLAFGPSGADPPRYFISPLGIKSLAFSATEFNAGSTINTAQHQDYSVELSLYANRGAFGAETKKITSNLVLGMGFVTARYYDLVPVLNSGVMFLKLEKGVSPRSGVDKWKATLEDRTVWFIYVCPEGRPSVNLKLESSSRIVGDFSFTGYIQITKAPNAAAERTIDSTAGAFPLTTILTANYAIEDNVASYQLTHIKHGSNNAGALLMYALPHHITSFETVTAQGVASSIKLQTPTKGNATAVVANQWRFTEAGLPSKYATWLPNDGFGLSDPAISSVIDAALRKEIRQDFVNGSDIDSMYFAGKALAKYAQLVLVACDVIGDKELTRTSLERLKAAVDRFATNKQKYGLVYETTWKGIISDAIFKTGDQMTDFGNGNYNDHHFHYGYHIYAAAVIGHIEMVLNGRLGWAERNKAWVNTMIRDVANPSDKDPYFPVSRCFDWWHGHSWAKGIFESGDGKDQESTSEDYNYAYAQRLWGLITGDRAMEGRALLMLSIMKRSFNTYFLLDDKNTVQPQPFIRNKVTGILFENKVDHATYFGLKEEYIHGIHIIPITPVSPYIRQSAFCRQEWMSTFDKKTGSIDNGWKGVLYANMALFEPEESWKFFSQSGFQDKWLDDGATRTWYLVMAAGRSYF</sequence>
<dbReference type="Pfam" id="PF03639">
    <property type="entry name" value="Glyco_hydro_81"/>
    <property type="match status" value="1"/>
</dbReference>
<dbReference type="PANTHER" id="PTHR31983">
    <property type="entry name" value="ENDO-1,3(4)-BETA-GLUCANASE 1"/>
    <property type="match status" value="1"/>
</dbReference>
<dbReference type="InterPro" id="IPR040720">
    <property type="entry name" value="GH81_C"/>
</dbReference>
<dbReference type="GO" id="GO:0071555">
    <property type="term" value="P:cell wall organization"/>
    <property type="evidence" value="ECO:0007669"/>
    <property type="project" value="UniProtKB-KW"/>
</dbReference>
<organism evidence="11 12">
    <name type="scientific">Terfezia boudieri ATCC MYA-4762</name>
    <dbReference type="NCBI Taxonomy" id="1051890"/>
    <lineage>
        <taxon>Eukaryota</taxon>
        <taxon>Fungi</taxon>
        <taxon>Dikarya</taxon>
        <taxon>Ascomycota</taxon>
        <taxon>Pezizomycotina</taxon>
        <taxon>Pezizomycetes</taxon>
        <taxon>Pezizales</taxon>
        <taxon>Pezizaceae</taxon>
        <taxon>Terfezia</taxon>
    </lineage>
</organism>
<dbReference type="STRING" id="1051890.A0A3N4LXE6"/>
<gene>
    <name evidence="11" type="ORF">L211DRAFT_779257</name>
</gene>
<keyword evidence="8" id="KW-0624">Polysaccharide degradation</keyword>
<dbReference type="GO" id="GO:0009986">
    <property type="term" value="C:cell surface"/>
    <property type="evidence" value="ECO:0007669"/>
    <property type="project" value="TreeGrafter"/>
</dbReference>
<evidence type="ECO:0000256" key="7">
    <source>
        <dbReference type="ARBA" id="ARBA00023316"/>
    </source>
</evidence>
<feature type="domain" description="Glycosyl hydrolase family 81 C-terminal" evidence="10">
    <location>
        <begin position="364"/>
        <end position="713"/>
    </location>
</feature>
<dbReference type="InParanoid" id="A0A3N4LXE6"/>
<dbReference type="EC" id="3.2.1.39" evidence="3"/>
<dbReference type="GO" id="GO:0052861">
    <property type="term" value="F:endo-1,3(4)-beta-glucanase activity"/>
    <property type="evidence" value="ECO:0007669"/>
    <property type="project" value="InterPro"/>
</dbReference>
<evidence type="ECO:0000313" key="11">
    <source>
        <dbReference type="EMBL" id="RPB27537.1"/>
    </source>
</evidence>
<comment type="similarity">
    <text evidence="2">Belongs to the glycosyl hydrolase 81 family.</text>
</comment>
<dbReference type="EMBL" id="ML121531">
    <property type="protein sequence ID" value="RPB27537.1"/>
    <property type="molecule type" value="Genomic_DNA"/>
</dbReference>
<dbReference type="Proteomes" id="UP000267821">
    <property type="component" value="Unassembled WGS sequence"/>
</dbReference>
<dbReference type="PROSITE" id="PS52008">
    <property type="entry name" value="GH81"/>
    <property type="match status" value="1"/>
</dbReference>